<keyword evidence="1" id="KW-0175">Coiled coil</keyword>
<sequence length="562" mass="66977">MNKQERENVKQRIEERIFQIKLKNTQNEVVIGKNANFTKIIEQEYATKYLESLGIEANQKNIQMILKNYPLNRCEITGGWNTSGLYADTINIVVRQKKKNIEIPLGQKDKDVLDEVQKEQDLKKITIKKSEQEQDQQLTQQQLALQQKNEVEQQKELLEKEEEKKIKFKLDFSIEQIKHKYLFPFNQTFQRKQNQNMVNQDRLEFQQNDETHSEHDKFLVFESKIFQLPFIHIEIPAPLLKDVQRPPNIKTEDIEKVLKQIDKLFPKSIFPIKVSAKSQEKQQQQQQQQQQLNKEKVNDDVETRYIVFEKHQIDNVFQLIQKSEMVKLIGLFIHLSYWLVFGVTLPIQIQTLTKKQMYIQMMEIIESFQSFYNPKLWMHLIMPMILVSLKMATEYLYKNHYIIFFEKPRTEINTPGNIAMDKIFHFADRLFDQNNLFCRFIFLESSKLKKIGNDAKFMHKRIFGVSPYLDIMIQNPQNSRTRAIIAKQRDIDIRDKILTIGEKKLTQTMPPILRQQSTKEEKDKIEMAQKAKIFSVVLSRMQQDFEKVLKEKEVLKLKQIQC</sequence>
<evidence type="ECO:0000256" key="1">
    <source>
        <dbReference type="SAM" id="Coils"/>
    </source>
</evidence>
<name>A0A8S1Q8U5_PARPR</name>
<feature type="coiled-coil region" evidence="1">
    <location>
        <begin position="113"/>
        <end position="171"/>
    </location>
</feature>
<dbReference type="AlphaFoldDB" id="A0A8S1Q8U5"/>
<protein>
    <submittedName>
        <fullName evidence="3">Uncharacterized protein</fullName>
    </submittedName>
</protein>
<reference evidence="3" key="1">
    <citation type="submission" date="2021-01" db="EMBL/GenBank/DDBJ databases">
        <authorList>
            <consortium name="Genoscope - CEA"/>
            <person name="William W."/>
        </authorList>
    </citation>
    <scope>NUCLEOTIDE SEQUENCE</scope>
</reference>
<keyword evidence="2" id="KW-1133">Transmembrane helix</keyword>
<keyword evidence="2" id="KW-0472">Membrane</keyword>
<keyword evidence="2" id="KW-0812">Transmembrane</keyword>
<evidence type="ECO:0000313" key="4">
    <source>
        <dbReference type="Proteomes" id="UP000688137"/>
    </source>
</evidence>
<gene>
    <name evidence="3" type="ORF">PPRIM_AZ9-3.1.T1490137</name>
</gene>
<feature type="transmembrane region" description="Helical" evidence="2">
    <location>
        <begin position="328"/>
        <end position="349"/>
    </location>
</feature>
<evidence type="ECO:0000313" key="3">
    <source>
        <dbReference type="EMBL" id="CAD8111982.1"/>
    </source>
</evidence>
<organism evidence="3 4">
    <name type="scientific">Paramecium primaurelia</name>
    <dbReference type="NCBI Taxonomy" id="5886"/>
    <lineage>
        <taxon>Eukaryota</taxon>
        <taxon>Sar</taxon>
        <taxon>Alveolata</taxon>
        <taxon>Ciliophora</taxon>
        <taxon>Intramacronucleata</taxon>
        <taxon>Oligohymenophorea</taxon>
        <taxon>Peniculida</taxon>
        <taxon>Parameciidae</taxon>
        <taxon>Paramecium</taxon>
    </lineage>
</organism>
<evidence type="ECO:0000256" key="2">
    <source>
        <dbReference type="SAM" id="Phobius"/>
    </source>
</evidence>
<accession>A0A8S1Q8U5</accession>
<dbReference type="OMA" id="RSNTNTY"/>
<proteinExistence type="predicted"/>
<dbReference type="EMBL" id="CAJJDM010000153">
    <property type="protein sequence ID" value="CAD8111982.1"/>
    <property type="molecule type" value="Genomic_DNA"/>
</dbReference>
<keyword evidence="4" id="KW-1185">Reference proteome</keyword>
<comment type="caution">
    <text evidence="3">The sequence shown here is derived from an EMBL/GenBank/DDBJ whole genome shotgun (WGS) entry which is preliminary data.</text>
</comment>
<dbReference type="Proteomes" id="UP000688137">
    <property type="component" value="Unassembled WGS sequence"/>
</dbReference>